<dbReference type="InterPro" id="IPR000073">
    <property type="entry name" value="AB_hydrolase_1"/>
</dbReference>
<dbReference type="RefSeq" id="WP_175498424.1">
    <property type="nucleotide sequence ID" value="NZ_FNQN01000011.1"/>
</dbReference>
<proteinExistence type="predicted"/>
<dbReference type="SUPFAM" id="SSF53474">
    <property type="entry name" value="alpha/beta-Hydrolases"/>
    <property type="match status" value="1"/>
</dbReference>
<reference evidence="2 3" key="1">
    <citation type="submission" date="2016-10" db="EMBL/GenBank/DDBJ databases">
        <authorList>
            <person name="de Groot N.N."/>
        </authorList>
    </citation>
    <scope>NUCLEOTIDE SEQUENCE [LARGE SCALE GENOMIC DNA]</scope>
    <source>
        <strain evidence="2 3">DSM 7343</strain>
    </source>
</reference>
<gene>
    <name evidence="2" type="ORF">SAMN05660420_03034</name>
</gene>
<dbReference type="Proteomes" id="UP000199409">
    <property type="component" value="Unassembled WGS sequence"/>
</dbReference>
<dbReference type="AlphaFoldDB" id="A0A1H4DP43"/>
<dbReference type="PRINTS" id="PR00111">
    <property type="entry name" value="ABHYDROLASE"/>
</dbReference>
<dbReference type="InterPro" id="IPR000639">
    <property type="entry name" value="Epox_hydrolase-like"/>
</dbReference>
<dbReference type="Pfam" id="PF00561">
    <property type="entry name" value="Abhydrolase_1"/>
    <property type="match status" value="1"/>
</dbReference>
<name>A0A1H4DP43_9BACT</name>
<evidence type="ECO:0000259" key="1">
    <source>
        <dbReference type="Pfam" id="PF00561"/>
    </source>
</evidence>
<dbReference type="PANTHER" id="PTHR43798">
    <property type="entry name" value="MONOACYLGLYCEROL LIPASE"/>
    <property type="match status" value="1"/>
</dbReference>
<sequence length="302" mass="35118">MNSPLFKSEYPFENHYFDLNGLKYHYLDEGRGDPVVMLHGNPSWSFYYRHLVRQLRSDYRVIVPDHIGCGLSDKPVDSQYSFTLKQRVDDLDNFLQSLKLKKKITLVLHDWGGMIGMAWAIRYPEKIARLVVLNTAAFHLPTTKKFPFALKLCRDTQLGPFLVQGFNIFARGAAFVGCKRKRMSSELRKIYCSPYDNWQHRVATLRFIQDIPLHEGDVGFDLIRQVEAGLSLFRDVPMCICWGEKDFVFDRNFLSEWERLFPRAEVHSFADCGHYILEDAKDDVLPIISKFLQDNPLQASGR</sequence>
<keyword evidence="3" id="KW-1185">Reference proteome</keyword>
<evidence type="ECO:0000313" key="3">
    <source>
        <dbReference type="Proteomes" id="UP000199409"/>
    </source>
</evidence>
<feature type="domain" description="AB hydrolase-1" evidence="1">
    <location>
        <begin position="34"/>
        <end position="279"/>
    </location>
</feature>
<organism evidence="2 3">
    <name type="scientific">Desulfuromusa kysingii</name>
    <dbReference type="NCBI Taxonomy" id="37625"/>
    <lineage>
        <taxon>Bacteria</taxon>
        <taxon>Pseudomonadati</taxon>
        <taxon>Thermodesulfobacteriota</taxon>
        <taxon>Desulfuromonadia</taxon>
        <taxon>Desulfuromonadales</taxon>
        <taxon>Geopsychrobacteraceae</taxon>
        <taxon>Desulfuromusa</taxon>
    </lineage>
</organism>
<accession>A0A1H4DP43</accession>
<dbReference type="PRINTS" id="PR00412">
    <property type="entry name" value="EPOXHYDRLASE"/>
</dbReference>
<dbReference type="GO" id="GO:0003824">
    <property type="term" value="F:catalytic activity"/>
    <property type="evidence" value="ECO:0007669"/>
    <property type="project" value="InterPro"/>
</dbReference>
<dbReference type="EMBL" id="FNQN01000011">
    <property type="protein sequence ID" value="SEA74534.1"/>
    <property type="molecule type" value="Genomic_DNA"/>
</dbReference>
<protein>
    <submittedName>
        <fullName evidence="2">Haloalkane dehalogenase</fullName>
    </submittedName>
</protein>
<dbReference type="STRING" id="37625.SAMN05660420_03034"/>
<dbReference type="InterPro" id="IPR050266">
    <property type="entry name" value="AB_hydrolase_sf"/>
</dbReference>
<dbReference type="Gene3D" id="3.40.50.1820">
    <property type="entry name" value="alpha/beta hydrolase"/>
    <property type="match status" value="1"/>
</dbReference>
<dbReference type="InterPro" id="IPR029058">
    <property type="entry name" value="AB_hydrolase_fold"/>
</dbReference>
<dbReference type="GO" id="GO:0016020">
    <property type="term" value="C:membrane"/>
    <property type="evidence" value="ECO:0007669"/>
    <property type="project" value="TreeGrafter"/>
</dbReference>
<dbReference type="PANTHER" id="PTHR43798:SF24">
    <property type="entry name" value="CIS-3-ALKYL-4-ALKYLOXETAN-2-ONE DECARBOXYLASE"/>
    <property type="match status" value="1"/>
</dbReference>
<evidence type="ECO:0000313" key="2">
    <source>
        <dbReference type="EMBL" id="SEA74534.1"/>
    </source>
</evidence>